<evidence type="ECO:0000259" key="9">
    <source>
        <dbReference type="PROSITE" id="PS51085"/>
    </source>
</evidence>
<dbReference type="SUPFAM" id="SSF52343">
    <property type="entry name" value="Ferredoxin reductase-like, C-terminal NADP-linked domain"/>
    <property type="match status" value="1"/>
</dbReference>
<dbReference type="InterPro" id="IPR036010">
    <property type="entry name" value="2Fe-2S_ferredoxin-like_sf"/>
</dbReference>
<dbReference type="Pfam" id="PF00355">
    <property type="entry name" value="Rieske"/>
    <property type="match status" value="1"/>
</dbReference>
<keyword evidence="8" id="KW-0411">Iron-sulfur</keyword>
<evidence type="ECO:0000313" key="13">
    <source>
        <dbReference type="Proteomes" id="UP000198675"/>
    </source>
</evidence>
<dbReference type="InterPro" id="IPR012675">
    <property type="entry name" value="Beta-grasp_dom_sf"/>
</dbReference>
<evidence type="ECO:0000256" key="1">
    <source>
        <dbReference type="ARBA" id="ARBA00001917"/>
    </source>
</evidence>
<reference evidence="13" key="1">
    <citation type="submission" date="2016-10" db="EMBL/GenBank/DDBJ databases">
        <authorList>
            <person name="Varghese N."/>
            <person name="Submissions S."/>
        </authorList>
    </citation>
    <scope>NUCLEOTIDE SEQUENCE [LARGE SCALE GENOMIC DNA]</scope>
    <source>
        <strain evidence="13">KCTC 32246</strain>
    </source>
</reference>
<evidence type="ECO:0000256" key="3">
    <source>
        <dbReference type="ARBA" id="ARBA00022643"/>
    </source>
</evidence>
<dbReference type="InterPro" id="IPR017927">
    <property type="entry name" value="FAD-bd_FR_type"/>
</dbReference>
<keyword evidence="4" id="KW-0001">2Fe-2S</keyword>
<dbReference type="RefSeq" id="WP_033377565.1">
    <property type="nucleotide sequence ID" value="NZ_LT629797.1"/>
</dbReference>
<protein>
    <submittedName>
        <fullName evidence="12">Ferredoxin-NADP reductase</fullName>
    </submittedName>
</protein>
<feature type="domain" description="2Fe-2S ferredoxin-type" evidence="9">
    <location>
        <begin position="500"/>
        <end position="585"/>
    </location>
</feature>
<evidence type="ECO:0000256" key="2">
    <source>
        <dbReference type="ARBA" id="ARBA00022630"/>
    </source>
</evidence>
<evidence type="ECO:0000256" key="6">
    <source>
        <dbReference type="ARBA" id="ARBA00023002"/>
    </source>
</evidence>
<dbReference type="SMR" id="A0A1H2M1M2"/>
<dbReference type="GO" id="GO:0051537">
    <property type="term" value="F:2 iron, 2 sulfur cluster binding"/>
    <property type="evidence" value="ECO:0007669"/>
    <property type="project" value="UniProtKB-KW"/>
</dbReference>
<dbReference type="Gene3D" id="2.40.30.10">
    <property type="entry name" value="Translation factors"/>
    <property type="match status" value="1"/>
</dbReference>
<dbReference type="Pfam" id="PF22290">
    <property type="entry name" value="DmmA-like_N"/>
    <property type="match status" value="1"/>
</dbReference>
<dbReference type="InterPro" id="IPR001041">
    <property type="entry name" value="2Fe-2S_ferredoxin-type"/>
</dbReference>
<dbReference type="InterPro" id="IPR006058">
    <property type="entry name" value="2Fe2S_fd_BS"/>
</dbReference>
<evidence type="ECO:0000259" key="10">
    <source>
        <dbReference type="PROSITE" id="PS51296"/>
    </source>
</evidence>
<keyword evidence="5" id="KW-0479">Metal-binding</keyword>
<dbReference type="PROSITE" id="PS00197">
    <property type="entry name" value="2FE2S_FER_1"/>
    <property type="match status" value="1"/>
</dbReference>
<gene>
    <name evidence="12" type="ORF">SAMN05216363_2606</name>
</gene>
<dbReference type="PROSITE" id="PS51085">
    <property type="entry name" value="2FE2S_FER_2"/>
    <property type="match status" value="1"/>
</dbReference>
<evidence type="ECO:0000256" key="8">
    <source>
        <dbReference type="ARBA" id="ARBA00023014"/>
    </source>
</evidence>
<feature type="domain" description="FAD-binding FR-type" evidence="11">
    <location>
        <begin position="266"/>
        <end position="367"/>
    </location>
</feature>
<dbReference type="CDD" id="cd03469">
    <property type="entry name" value="Rieske_RO_Alpha_N"/>
    <property type="match status" value="1"/>
</dbReference>
<dbReference type="Pfam" id="PF00111">
    <property type="entry name" value="Fer2"/>
    <property type="match status" value="1"/>
</dbReference>
<sequence>MGSLHQEWHVIASSEDLPFRHVYQTRLLGQELAVWRDDNGVVNVWENRCPHRGVRLSLGVNIGNQLKCQYHGWKYESGSGHCAFVPAHRTAKPSAACVRTFPCAEVDGLVFAQLEAPVGNAKPGRQRPLGAALSTNLRSHPVAMNAKAVVEAIQQAAPSFAPLLGDQADRVQTLVSGLSIDLSCAGLLDSVRIFVQPESDSKAVVHARLYAAAALPLQRKIVFTQLLDELFARVLQSPTPAPTARLIASDAVPLKTPNPPAADKPGEPFSCTVIARQNETPDIASFWLKPDDGRLLALEPGMHVSLTTPSGHLRQYSIVNTPDEQDVLVIGVKHEPQSRGGSRSMHVDVQVGTQVQLTLPRNQFQLQPPGRHALLIAGGIGVTPILAMGLHLQRAKRPYSFHYLARSEEHVAFTQRLAALGKQAATYLGLDIEGTQQTLRELLQDREPARHDVYVCGPQPMIDLVVELAREAGFASEQIHFEYFALAPSSKPPAAESGSYQVTIKSSGKAFTVSPGQTLLQACLDHGVAIDYSCEQGVCGACMTKVVSGELQHGDVYLSAKEKDSGTLIMPCVSGCRSETLILDI</sequence>
<dbReference type="CDD" id="cd00207">
    <property type="entry name" value="fer2"/>
    <property type="match status" value="1"/>
</dbReference>
<proteinExistence type="predicted"/>
<dbReference type="InterPro" id="IPR054582">
    <property type="entry name" value="DmmA-like_N"/>
</dbReference>
<dbReference type="PROSITE" id="PS51296">
    <property type="entry name" value="RIESKE"/>
    <property type="match status" value="1"/>
</dbReference>
<dbReference type="Gene3D" id="2.102.10.10">
    <property type="entry name" value="Rieske [2Fe-2S] iron-sulphur domain"/>
    <property type="match status" value="1"/>
</dbReference>
<keyword evidence="7" id="KW-0408">Iron</keyword>
<dbReference type="PANTHER" id="PTHR47354">
    <property type="entry name" value="NADH OXIDOREDUCTASE HCR"/>
    <property type="match status" value="1"/>
</dbReference>
<dbReference type="SUPFAM" id="SSF54292">
    <property type="entry name" value="2Fe-2S ferredoxin-like"/>
    <property type="match status" value="1"/>
</dbReference>
<dbReference type="PANTHER" id="PTHR47354:SF1">
    <property type="entry name" value="CARNITINE MONOOXYGENASE REDUCTASE SUBUNIT"/>
    <property type="match status" value="1"/>
</dbReference>
<dbReference type="SUPFAM" id="SSF50022">
    <property type="entry name" value="ISP domain"/>
    <property type="match status" value="1"/>
</dbReference>
<evidence type="ECO:0000259" key="11">
    <source>
        <dbReference type="PROSITE" id="PS51384"/>
    </source>
</evidence>
<dbReference type="Proteomes" id="UP000198675">
    <property type="component" value="Chromosome I"/>
</dbReference>
<dbReference type="Gene3D" id="3.40.50.80">
    <property type="entry name" value="Nucleotide-binding domain of ferredoxin-NADP reductase (FNR) module"/>
    <property type="match status" value="1"/>
</dbReference>
<dbReference type="GO" id="GO:0016491">
    <property type="term" value="F:oxidoreductase activity"/>
    <property type="evidence" value="ECO:0007669"/>
    <property type="project" value="UniProtKB-KW"/>
</dbReference>
<keyword evidence="6" id="KW-0560">Oxidoreductase</keyword>
<organism evidence="12 13">
    <name type="scientific">Pseudomonas sihuiensis</name>
    <dbReference type="NCBI Taxonomy" id="1274359"/>
    <lineage>
        <taxon>Bacteria</taxon>
        <taxon>Pseudomonadati</taxon>
        <taxon>Pseudomonadota</taxon>
        <taxon>Gammaproteobacteria</taxon>
        <taxon>Pseudomonadales</taxon>
        <taxon>Pseudomonadaceae</taxon>
        <taxon>Pseudomonas</taxon>
    </lineage>
</organism>
<keyword evidence="13" id="KW-1185">Reference proteome</keyword>
<dbReference type="Gene3D" id="3.10.20.30">
    <property type="match status" value="1"/>
</dbReference>
<dbReference type="PROSITE" id="PS51384">
    <property type="entry name" value="FAD_FR"/>
    <property type="match status" value="1"/>
</dbReference>
<accession>A0A1H2M1M2</accession>
<evidence type="ECO:0000256" key="4">
    <source>
        <dbReference type="ARBA" id="ARBA00022714"/>
    </source>
</evidence>
<dbReference type="InterPro" id="IPR017938">
    <property type="entry name" value="Riboflavin_synthase-like_b-brl"/>
</dbReference>
<dbReference type="InterPro" id="IPR039261">
    <property type="entry name" value="FNR_nucleotide-bd"/>
</dbReference>
<dbReference type="InterPro" id="IPR036922">
    <property type="entry name" value="Rieske_2Fe-2S_sf"/>
</dbReference>
<keyword evidence="2" id="KW-0285">Flavoprotein</keyword>
<evidence type="ECO:0000313" key="12">
    <source>
        <dbReference type="EMBL" id="SDU86992.1"/>
    </source>
</evidence>
<dbReference type="InterPro" id="IPR050415">
    <property type="entry name" value="MRET"/>
</dbReference>
<name>A0A1H2M1M2_9PSED</name>
<dbReference type="InterPro" id="IPR017941">
    <property type="entry name" value="Rieske_2Fe-2S"/>
</dbReference>
<dbReference type="EMBL" id="LT629797">
    <property type="protein sequence ID" value="SDU86992.1"/>
    <property type="molecule type" value="Genomic_DNA"/>
</dbReference>
<feature type="domain" description="Rieske" evidence="10">
    <location>
        <begin position="8"/>
        <end position="112"/>
    </location>
</feature>
<evidence type="ECO:0000256" key="5">
    <source>
        <dbReference type="ARBA" id="ARBA00022723"/>
    </source>
</evidence>
<dbReference type="CDD" id="cd06185">
    <property type="entry name" value="PDR_like"/>
    <property type="match status" value="1"/>
</dbReference>
<dbReference type="PRINTS" id="PR00409">
    <property type="entry name" value="PHDIOXRDTASE"/>
</dbReference>
<comment type="cofactor">
    <cofactor evidence="1">
        <name>FMN</name>
        <dbReference type="ChEBI" id="CHEBI:58210"/>
    </cofactor>
</comment>
<dbReference type="GO" id="GO:0046872">
    <property type="term" value="F:metal ion binding"/>
    <property type="evidence" value="ECO:0007669"/>
    <property type="project" value="UniProtKB-KW"/>
</dbReference>
<dbReference type="AlphaFoldDB" id="A0A1H2M1M2"/>
<dbReference type="SUPFAM" id="SSF63380">
    <property type="entry name" value="Riboflavin synthase domain-like"/>
    <property type="match status" value="1"/>
</dbReference>
<keyword evidence="3" id="KW-0288">FMN</keyword>
<evidence type="ECO:0000256" key="7">
    <source>
        <dbReference type="ARBA" id="ARBA00023004"/>
    </source>
</evidence>